<evidence type="ECO:0000313" key="2">
    <source>
        <dbReference type="EMBL" id="JAD77038.1"/>
    </source>
</evidence>
<proteinExistence type="predicted"/>
<dbReference type="AlphaFoldDB" id="A0A0A9CRH9"/>
<keyword evidence="1" id="KW-1133">Transmembrane helix</keyword>
<organism evidence="2">
    <name type="scientific">Arundo donax</name>
    <name type="common">Giant reed</name>
    <name type="synonym">Donax arundinaceus</name>
    <dbReference type="NCBI Taxonomy" id="35708"/>
    <lineage>
        <taxon>Eukaryota</taxon>
        <taxon>Viridiplantae</taxon>
        <taxon>Streptophyta</taxon>
        <taxon>Embryophyta</taxon>
        <taxon>Tracheophyta</taxon>
        <taxon>Spermatophyta</taxon>
        <taxon>Magnoliopsida</taxon>
        <taxon>Liliopsida</taxon>
        <taxon>Poales</taxon>
        <taxon>Poaceae</taxon>
        <taxon>PACMAD clade</taxon>
        <taxon>Arundinoideae</taxon>
        <taxon>Arundineae</taxon>
        <taxon>Arundo</taxon>
    </lineage>
</organism>
<sequence length="78" mass="9029">MVPVSWSLCHMTASERSQRMMRVSYHHQESTLLEVLQPTICSIRTFRLIYVHCCILVIFSGLLFTRISLSCVNLRATI</sequence>
<reference evidence="2" key="1">
    <citation type="submission" date="2014-09" db="EMBL/GenBank/DDBJ databases">
        <authorList>
            <person name="Magalhaes I.L.F."/>
            <person name="Oliveira U."/>
            <person name="Santos F.R."/>
            <person name="Vidigal T.H.D.A."/>
            <person name="Brescovit A.D."/>
            <person name="Santos A.J."/>
        </authorList>
    </citation>
    <scope>NUCLEOTIDE SEQUENCE</scope>
    <source>
        <tissue evidence="2">Shoot tissue taken approximately 20 cm above the soil surface</tissue>
    </source>
</reference>
<keyword evidence="1" id="KW-0472">Membrane</keyword>
<feature type="transmembrane region" description="Helical" evidence="1">
    <location>
        <begin position="49"/>
        <end position="69"/>
    </location>
</feature>
<reference evidence="2" key="2">
    <citation type="journal article" date="2015" name="Data Brief">
        <title>Shoot transcriptome of the giant reed, Arundo donax.</title>
        <authorList>
            <person name="Barrero R.A."/>
            <person name="Guerrero F.D."/>
            <person name="Moolhuijzen P."/>
            <person name="Goolsby J.A."/>
            <person name="Tidwell J."/>
            <person name="Bellgard S.E."/>
            <person name="Bellgard M.I."/>
        </authorList>
    </citation>
    <scope>NUCLEOTIDE SEQUENCE</scope>
    <source>
        <tissue evidence="2">Shoot tissue taken approximately 20 cm above the soil surface</tissue>
    </source>
</reference>
<keyword evidence="1" id="KW-0812">Transmembrane</keyword>
<dbReference type="EMBL" id="GBRH01220857">
    <property type="protein sequence ID" value="JAD77038.1"/>
    <property type="molecule type" value="Transcribed_RNA"/>
</dbReference>
<name>A0A0A9CRH9_ARUDO</name>
<protein>
    <submittedName>
        <fullName evidence="2">Uncharacterized protein</fullName>
    </submittedName>
</protein>
<accession>A0A0A9CRH9</accession>
<evidence type="ECO:0000256" key="1">
    <source>
        <dbReference type="SAM" id="Phobius"/>
    </source>
</evidence>